<accession>A0AAP7DJ34</accession>
<dbReference type="EMBL" id="JABFOR010000024">
    <property type="protein sequence ID" value="NOJ72368.1"/>
    <property type="molecule type" value="Genomic_DNA"/>
</dbReference>
<dbReference type="SUPFAM" id="SSF52777">
    <property type="entry name" value="CoA-dependent acyltransferases"/>
    <property type="match status" value="1"/>
</dbReference>
<sequence>MQVVESSTLCELNPQEKKEKRGSHTAPNRTAWQTFSCNTHDYVNHDLTFEVRLIGLLNPRLLEDSIRHLMNKYAGFQDSINQPIGIHNVQLEELEIANYDPNTWELLLRLEAEQCGPIGQHLRHPCLIKVTEQEHRLLWNVQAAAYRPIVYRLIQELVHIYSTLEVDTSSYIYQSSTTDFTPLPLEEELSLLQDIDTFEMLELFTNHQLNKESSASSAGSRRTACTVNPPINTKLESLALAHNLHISDLVAAAVLTILYRYSGQDRFHVAMSDGRVGTSYLETSIQESETLADMALRINHDLDIAIRRQKDPRLLRQIAQLPAGTPCHQVRISKNNFPDASLHTANLRWELYETIDGLLGYELDVKLDTRDNALEVHFVHGAEKRELEIAQGMTAHILDLLHRYTLDPHIPIWQLTESIPPLRLRVAISSTFTSGLVADSLSFWLERLRVPYELCFAPYNQVFQQLLDPRSLLAANHEGINLILLRLEDVFQLQDSSQSEADQACALVDEWFQTLEAYRRMNKAPTQILILPSSDRIQADEHQHEWYENLTSLMIHNAGRVTNVTVTSHHDISRLYPTLTTTDAYADELGHVPYTSEYFAVIGTWAVRHIYPLLKLPYRMVIVECDDVIWSGSSSEGEQIEVGQHHSLLQQYFVNVQQRGTPICLCGANAEIDMIRAFRDQPSMPLRLRHITSWRFGSQHISAAVQEMANDQGVRLEEILYIGANPAFCEEVRVSCSGITVVRTSTDPDDMVSFLKDTWALDEHHFEGWNQKREELLV</sequence>
<organism evidence="2 3">
    <name type="scientific">Paenibacillus alvei</name>
    <name type="common">Bacillus alvei</name>
    <dbReference type="NCBI Taxonomy" id="44250"/>
    <lineage>
        <taxon>Bacteria</taxon>
        <taxon>Bacillati</taxon>
        <taxon>Bacillota</taxon>
        <taxon>Bacilli</taxon>
        <taxon>Bacillales</taxon>
        <taxon>Paenibacillaceae</taxon>
        <taxon>Paenibacillus</taxon>
    </lineage>
</organism>
<evidence type="ECO:0000256" key="1">
    <source>
        <dbReference type="SAM" id="MobiDB-lite"/>
    </source>
</evidence>
<dbReference type="Gene3D" id="3.40.50.1000">
    <property type="entry name" value="HAD superfamily/HAD-like"/>
    <property type="match status" value="1"/>
</dbReference>
<gene>
    <name evidence="2" type="ORF">HMI46_17620</name>
</gene>
<dbReference type="Gene3D" id="3.30.559.30">
    <property type="entry name" value="Nonribosomal peptide synthetase, condensation domain"/>
    <property type="match status" value="1"/>
</dbReference>
<dbReference type="InterPro" id="IPR023214">
    <property type="entry name" value="HAD_sf"/>
</dbReference>
<dbReference type="AlphaFoldDB" id="A0AAP7DJ34"/>
<evidence type="ECO:0000313" key="2">
    <source>
        <dbReference type="EMBL" id="NOJ72368.1"/>
    </source>
</evidence>
<name>A0AAP7DJ34_PAEAL</name>
<dbReference type="Gene3D" id="3.40.50.1110">
    <property type="entry name" value="SGNH hydrolase"/>
    <property type="match status" value="1"/>
</dbReference>
<dbReference type="RefSeq" id="WP_171417936.1">
    <property type="nucleotide sequence ID" value="NZ_JABFOR010000024.1"/>
</dbReference>
<dbReference type="InterPro" id="IPR036514">
    <property type="entry name" value="SGNH_hydro_sf"/>
</dbReference>
<dbReference type="Proteomes" id="UP000552038">
    <property type="component" value="Unassembled WGS sequence"/>
</dbReference>
<protein>
    <submittedName>
        <fullName evidence="2">Uncharacterized protein</fullName>
    </submittedName>
</protein>
<feature type="compositionally biased region" description="Polar residues" evidence="1">
    <location>
        <begin position="1"/>
        <end position="10"/>
    </location>
</feature>
<reference evidence="2 3" key="1">
    <citation type="submission" date="2020-05" db="EMBL/GenBank/DDBJ databases">
        <title>Whole genome sequencing and identification of novel metabolites from Paenibacillus alvei strain JR949.</title>
        <authorList>
            <person name="Rajendhran J."/>
            <person name="Sree Pranav P."/>
            <person name="Mahalakshmi B."/>
            <person name="Karthikeyan R."/>
        </authorList>
    </citation>
    <scope>NUCLEOTIDE SEQUENCE [LARGE SCALE GENOMIC DNA]</scope>
    <source>
        <strain evidence="2 3">JR949</strain>
    </source>
</reference>
<feature type="region of interest" description="Disordered" evidence="1">
    <location>
        <begin position="1"/>
        <end position="27"/>
    </location>
</feature>
<comment type="caution">
    <text evidence="2">The sequence shown here is derived from an EMBL/GenBank/DDBJ whole genome shotgun (WGS) entry which is preliminary data.</text>
</comment>
<proteinExistence type="predicted"/>
<evidence type="ECO:0000313" key="3">
    <source>
        <dbReference type="Proteomes" id="UP000552038"/>
    </source>
</evidence>